<gene>
    <name evidence="1" type="ORF">NDU88_005001</name>
</gene>
<organism evidence="1 2">
    <name type="scientific">Pleurodeles waltl</name>
    <name type="common">Iberian ribbed newt</name>
    <dbReference type="NCBI Taxonomy" id="8319"/>
    <lineage>
        <taxon>Eukaryota</taxon>
        <taxon>Metazoa</taxon>
        <taxon>Chordata</taxon>
        <taxon>Craniata</taxon>
        <taxon>Vertebrata</taxon>
        <taxon>Euteleostomi</taxon>
        <taxon>Amphibia</taxon>
        <taxon>Batrachia</taxon>
        <taxon>Caudata</taxon>
        <taxon>Salamandroidea</taxon>
        <taxon>Salamandridae</taxon>
        <taxon>Pleurodelinae</taxon>
        <taxon>Pleurodeles</taxon>
    </lineage>
</organism>
<dbReference type="AlphaFoldDB" id="A0AAV7SKI6"/>
<name>A0AAV7SKI6_PLEWA</name>
<dbReference type="EMBL" id="JANPWB010000008">
    <property type="protein sequence ID" value="KAJ1164565.1"/>
    <property type="molecule type" value="Genomic_DNA"/>
</dbReference>
<proteinExistence type="predicted"/>
<keyword evidence="2" id="KW-1185">Reference proteome</keyword>
<accession>A0AAV7SKI6</accession>
<sequence>MLQGDLTGYQLRHRAAGAAMALDRHRRWTYNTPVSAKSGRISGCRSAMPKESSDFYEVHSLGAGSIAVPG</sequence>
<protein>
    <submittedName>
        <fullName evidence="1">Uncharacterized protein</fullName>
    </submittedName>
</protein>
<evidence type="ECO:0000313" key="1">
    <source>
        <dbReference type="EMBL" id="KAJ1164565.1"/>
    </source>
</evidence>
<dbReference type="Proteomes" id="UP001066276">
    <property type="component" value="Chromosome 4_2"/>
</dbReference>
<comment type="caution">
    <text evidence="1">The sequence shown here is derived from an EMBL/GenBank/DDBJ whole genome shotgun (WGS) entry which is preliminary data.</text>
</comment>
<evidence type="ECO:0000313" key="2">
    <source>
        <dbReference type="Proteomes" id="UP001066276"/>
    </source>
</evidence>
<reference evidence="1" key="1">
    <citation type="journal article" date="2022" name="bioRxiv">
        <title>Sequencing and chromosome-scale assembly of the giantPleurodeles waltlgenome.</title>
        <authorList>
            <person name="Brown T."/>
            <person name="Elewa A."/>
            <person name="Iarovenko S."/>
            <person name="Subramanian E."/>
            <person name="Araus A.J."/>
            <person name="Petzold A."/>
            <person name="Susuki M."/>
            <person name="Suzuki K.-i.T."/>
            <person name="Hayashi T."/>
            <person name="Toyoda A."/>
            <person name="Oliveira C."/>
            <person name="Osipova E."/>
            <person name="Leigh N.D."/>
            <person name="Simon A."/>
            <person name="Yun M.H."/>
        </authorList>
    </citation>
    <scope>NUCLEOTIDE SEQUENCE</scope>
    <source>
        <strain evidence="1">20211129_DDA</strain>
        <tissue evidence="1">Liver</tissue>
    </source>
</reference>